<dbReference type="Proteomes" id="UP000054698">
    <property type="component" value="Unassembled WGS sequence"/>
</dbReference>
<dbReference type="Pfam" id="PF07963">
    <property type="entry name" value="N_methyl"/>
    <property type="match status" value="1"/>
</dbReference>
<dbReference type="AlphaFoldDB" id="A0A0W0U685"/>
<dbReference type="InterPro" id="IPR003413">
    <property type="entry name" value="T2SS_GspI_C"/>
</dbReference>
<dbReference type="PROSITE" id="PS00409">
    <property type="entry name" value="PROKAR_NTER_METHYL"/>
    <property type="match status" value="1"/>
</dbReference>
<dbReference type="InterPro" id="IPR010052">
    <property type="entry name" value="T2SS_protein-GspI"/>
</dbReference>
<comment type="subunit">
    <text evidence="9">Type II secretion is composed of four main components: the outer membrane complex, the inner membrane complex, the cytoplasmic secretion ATPase and the periplasm-spanning pseudopilus.</text>
</comment>
<dbReference type="RefSeq" id="WP_058443748.1">
    <property type="nucleotide sequence ID" value="NZ_CAAAHT010000036.1"/>
</dbReference>
<evidence type="ECO:0000259" key="10">
    <source>
        <dbReference type="Pfam" id="PF02501"/>
    </source>
</evidence>
<evidence type="ECO:0000313" key="14">
    <source>
        <dbReference type="Proteomes" id="UP000054698"/>
    </source>
</evidence>
<evidence type="ECO:0000313" key="12">
    <source>
        <dbReference type="EMBL" id="SPX59793.1"/>
    </source>
</evidence>
<keyword evidence="14" id="KW-1185">Reference proteome</keyword>
<dbReference type="GO" id="GO:0005886">
    <property type="term" value="C:plasma membrane"/>
    <property type="evidence" value="ECO:0007669"/>
    <property type="project" value="UniProtKB-SubCell"/>
</dbReference>
<evidence type="ECO:0000313" key="11">
    <source>
        <dbReference type="EMBL" id="KTD03180.1"/>
    </source>
</evidence>
<dbReference type="OrthoDB" id="6121517at2"/>
<evidence type="ECO:0000256" key="7">
    <source>
        <dbReference type="ARBA" id="ARBA00022989"/>
    </source>
</evidence>
<accession>A0A0W0U685</accession>
<dbReference type="Proteomes" id="UP000254033">
    <property type="component" value="Unassembled WGS sequence"/>
</dbReference>
<dbReference type="PANTHER" id="PTHR38779">
    <property type="entry name" value="TYPE II SECRETION SYSTEM PROTEIN I-RELATED"/>
    <property type="match status" value="1"/>
</dbReference>
<dbReference type="NCBIfam" id="TIGR01707">
    <property type="entry name" value="gspI"/>
    <property type="match status" value="1"/>
</dbReference>
<gene>
    <name evidence="11" type="primary">lspI</name>
    <name evidence="11" type="ORF">Lfee_0536</name>
    <name evidence="13" type="ORF">NCTC11978_01591</name>
    <name evidence="12" type="ORF">NCTC12022_00504</name>
</gene>
<keyword evidence="6 9" id="KW-0812">Transmembrane</keyword>
<evidence type="ECO:0000313" key="15">
    <source>
        <dbReference type="Proteomes" id="UP000251942"/>
    </source>
</evidence>
<evidence type="ECO:0000313" key="13">
    <source>
        <dbReference type="EMBL" id="STX38407.1"/>
    </source>
</evidence>
<comment type="subcellular location">
    <subcellularLocation>
        <location evidence="1 9">Cell inner membrane</location>
        <topology evidence="1 9">Single-pass membrane protein</topology>
    </subcellularLocation>
</comment>
<keyword evidence="8 9" id="KW-0472">Membrane</keyword>
<dbReference type="GO" id="GO:0015627">
    <property type="term" value="C:type II protein secretion system complex"/>
    <property type="evidence" value="ECO:0007669"/>
    <property type="project" value="UniProtKB-UniRule"/>
</dbReference>
<dbReference type="InterPro" id="IPR012902">
    <property type="entry name" value="N_methyl_site"/>
</dbReference>
<protein>
    <recommendedName>
        <fullName evidence="9">Type II secretion system protein I</fullName>
        <shortName evidence="9">T2SS minor pseudopilin I</shortName>
    </recommendedName>
</protein>
<reference evidence="15 16" key="2">
    <citation type="submission" date="2018-06" db="EMBL/GenBank/DDBJ databases">
        <authorList>
            <consortium name="Pathogen Informatics"/>
            <person name="Doyle S."/>
        </authorList>
    </citation>
    <scope>NUCLEOTIDE SEQUENCE [LARGE SCALE GENOMIC DNA]</scope>
    <source>
        <strain evidence="13 16">NCTC11978</strain>
        <strain evidence="12 15">NCTC12022</strain>
    </source>
</reference>
<evidence type="ECO:0000256" key="9">
    <source>
        <dbReference type="RuleBase" id="RU368030"/>
    </source>
</evidence>
<keyword evidence="3" id="KW-1003">Cell membrane</keyword>
<evidence type="ECO:0000256" key="4">
    <source>
        <dbReference type="ARBA" id="ARBA00022481"/>
    </source>
</evidence>
<feature type="transmembrane region" description="Helical" evidence="9">
    <location>
        <begin position="12"/>
        <end position="34"/>
    </location>
</feature>
<dbReference type="EMBL" id="UGNY01000001">
    <property type="protein sequence ID" value="STX38407.1"/>
    <property type="molecule type" value="Genomic_DNA"/>
</dbReference>
<reference evidence="11 14" key="1">
    <citation type="submission" date="2015-11" db="EMBL/GenBank/DDBJ databases">
        <title>Genomic analysis of 38 Legionella species identifies large and diverse effector repertoires.</title>
        <authorList>
            <person name="Burstein D."/>
            <person name="Amaro F."/>
            <person name="Zusman T."/>
            <person name="Lifshitz Z."/>
            <person name="Cohen O."/>
            <person name="Gilbert J.A."/>
            <person name="Pupko T."/>
            <person name="Shuman H.A."/>
            <person name="Segal G."/>
        </authorList>
    </citation>
    <scope>NUCLEOTIDE SEQUENCE [LARGE SCALE GENOMIC DNA]</scope>
    <source>
        <strain evidence="11 14">WO-44C</strain>
    </source>
</reference>
<organism evidence="11 14">
    <name type="scientific">Legionella feeleii</name>
    <dbReference type="NCBI Taxonomy" id="453"/>
    <lineage>
        <taxon>Bacteria</taxon>
        <taxon>Pseudomonadati</taxon>
        <taxon>Pseudomonadota</taxon>
        <taxon>Gammaproteobacteria</taxon>
        <taxon>Legionellales</taxon>
        <taxon>Legionellaceae</taxon>
        <taxon>Legionella</taxon>
    </lineage>
</organism>
<dbReference type="PATRIC" id="fig|453.4.peg.583"/>
<dbReference type="NCBIfam" id="TIGR02532">
    <property type="entry name" value="IV_pilin_GFxxxE"/>
    <property type="match status" value="1"/>
</dbReference>
<evidence type="ECO:0000256" key="2">
    <source>
        <dbReference type="ARBA" id="ARBA00008358"/>
    </source>
</evidence>
<dbReference type="SUPFAM" id="SSF54523">
    <property type="entry name" value="Pili subunits"/>
    <property type="match status" value="1"/>
</dbReference>
<evidence type="ECO:0000256" key="6">
    <source>
        <dbReference type="ARBA" id="ARBA00022692"/>
    </source>
</evidence>
<evidence type="ECO:0000256" key="3">
    <source>
        <dbReference type="ARBA" id="ARBA00022475"/>
    </source>
</evidence>
<sequence>MTKRSYQYKSQTGFTLIEVLLALAVISIALTALLKSSAQNIVNTQRIKEKTISHWVAMQGVAIVQLGLLQVNTSQEVTQVTTMLGQRWYWRVQANSTPIKSMQQLTITVSKNQAGPFGSPLVAFRYQQK</sequence>
<dbReference type="Pfam" id="PF02501">
    <property type="entry name" value="T2SSI"/>
    <property type="match status" value="1"/>
</dbReference>
<proteinExistence type="inferred from homology"/>
<keyword evidence="4 9" id="KW-0488">Methylation</keyword>
<evidence type="ECO:0000313" key="16">
    <source>
        <dbReference type="Proteomes" id="UP000254033"/>
    </source>
</evidence>
<dbReference type="EMBL" id="UASS01000002">
    <property type="protein sequence ID" value="SPX59793.1"/>
    <property type="molecule type" value="Genomic_DNA"/>
</dbReference>
<dbReference type="GO" id="GO:0015628">
    <property type="term" value="P:protein secretion by the type II secretion system"/>
    <property type="evidence" value="ECO:0007669"/>
    <property type="project" value="UniProtKB-UniRule"/>
</dbReference>
<dbReference type="EMBL" id="LNYB01000016">
    <property type="protein sequence ID" value="KTD03180.1"/>
    <property type="molecule type" value="Genomic_DNA"/>
</dbReference>
<keyword evidence="7 9" id="KW-1133">Transmembrane helix</keyword>
<dbReference type="Gene3D" id="3.30.1300.30">
    <property type="entry name" value="GSPII I/J protein-like"/>
    <property type="match status" value="1"/>
</dbReference>
<name>A0A0W0U685_9GAMM</name>
<evidence type="ECO:0000256" key="8">
    <source>
        <dbReference type="ARBA" id="ARBA00023136"/>
    </source>
</evidence>
<comment type="similarity">
    <text evidence="2 9">Belongs to the GSP I family.</text>
</comment>
<evidence type="ECO:0000256" key="1">
    <source>
        <dbReference type="ARBA" id="ARBA00004377"/>
    </source>
</evidence>
<keyword evidence="5 9" id="KW-0997">Cell inner membrane</keyword>
<comment type="PTM">
    <text evidence="9">Cleaved by prepilin peptidase.</text>
</comment>
<dbReference type="InterPro" id="IPR045584">
    <property type="entry name" value="Pilin-like"/>
</dbReference>
<dbReference type="PANTHER" id="PTHR38779:SF2">
    <property type="entry name" value="TYPE II SECRETION SYSTEM PROTEIN I-RELATED"/>
    <property type="match status" value="1"/>
</dbReference>
<dbReference type="Proteomes" id="UP000251942">
    <property type="component" value="Unassembled WGS sequence"/>
</dbReference>
<evidence type="ECO:0000256" key="5">
    <source>
        <dbReference type="ARBA" id="ARBA00022519"/>
    </source>
</evidence>
<feature type="domain" description="Type II secretion system protein GspI C-terminal" evidence="10">
    <location>
        <begin position="48"/>
        <end position="114"/>
    </location>
</feature>
<comment type="function">
    <text evidence="9">Component of the type II secretion system required for the energy-dependent secretion of extracellular factors such as proteases and toxins from the periplasm.</text>
</comment>
<dbReference type="STRING" id="453.Lfee_0536"/>